<comment type="caution">
    <text evidence="9">The sequence shown here is derived from an EMBL/GenBank/DDBJ whole genome shotgun (WGS) entry which is preliminary data.</text>
</comment>
<dbReference type="PROSITE" id="PS50082">
    <property type="entry name" value="WD_REPEATS_2"/>
    <property type="match status" value="1"/>
</dbReference>
<keyword evidence="10" id="KW-1185">Reference proteome</keyword>
<dbReference type="GO" id="GO:0005770">
    <property type="term" value="C:late endosome"/>
    <property type="evidence" value="ECO:0007669"/>
    <property type="project" value="TreeGrafter"/>
</dbReference>
<dbReference type="PANTHER" id="PTHR12616">
    <property type="entry name" value="VACUOLAR PROTEIN SORTING VPS41"/>
    <property type="match status" value="1"/>
</dbReference>
<dbReference type="InterPro" id="IPR015943">
    <property type="entry name" value="WD40/YVTN_repeat-like_dom_sf"/>
</dbReference>
<feature type="repeat" description="CHCR" evidence="6">
    <location>
        <begin position="1403"/>
        <end position="1548"/>
    </location>
</feature>
<evidence type="ECO:0000256" key="6">
    <source>
        <dbReference type="PROSITE-ProRule" id="PRU01006"/>
    </source>
</evidence>
<dbReference type="Pfam" id="PF23556">
    <property type="entry name" value="TPR_Vps41"/>
    <property type="match status" value="1"/>
</dbReference>
<reference evidence="9 10" key="1">
    <citation type="journal article" date="2017" name="Genome Biol.">
        <title>New reference genome sequences of hot pepper reveal the massive evolution of plant disease-resistance genes by retroduplication.</title>
        <authorList>
            <person name="Kim S."/>
            <person name="Park J."/>
            <person name="Yeom S.I."/>
            <person name="Kim Y.M."/>
            <person name="Seo E."/>
            <person name="Kim K.T."/>
            <person name="Kim M.S."/>
            <person name="Lee J.M."/>
            <person name="Cheong K."/>
            <person name="Shin H.S."/>
            <person name="Kim S.B."/>
            <person name="Han K."/>
            <person name="Lee J."/>
            <person name="Park M."/>
            <person name="Lee H.A."/>
            <person name="Lee H.Y."/>
            <person name="Lee Y."/>
            <person name="Oh S."/>
            <person name="Lee J.H."/>
            <person name="Choi E."/>
            <person name="Choi E."/>
            <person name="Lee S.E."/>
            <person name="Jeon J."/>
            <person name="Kim H."/>
            <person name="Choi G."/>
            <person name="Song H."/>
            <person name="Lee J."/>
            <person name="Lee S.C."/>
            <person name="Kwon J.K."/>
            <person name="Lee H.Y."/>
            <person name="Koo N."/>
            <person name="Hong Y."/>
            <person name="Kim R.W."/>
            <person name="Kang W.H."/>
            <person name="Huh J.H."/>
            <person name="Kang B.C."/>
            <person name="Yang T.J."/>
            <person name="Lee Y.H."/>
            <person name="Bennetzen J.L."/>
            <person name="Choi D."/>
        </authorList>
    </citation>
    <scope>NUCLEOTIDE SEQUENCE [LARGE SCALE GENOMIC DNA]</scope>
    <source>
        <strain evidence="10">cv. PBC81</strain>
    </source>
</reference>
<evidence type="ECO:0000259" key="8">
    <source>
        <dbReference type="PROSITE" id="PS50089"/>
    </source>
</evidence>
<sequence length="2037" mass="226645">MELDLDSILESHVDDDDDDHLLHHRTVDEILLNHSSSSSSSPSPPPSPSALQGHSYLDSHNRSGGSSFQSLKLPLELHQTEITAESISSKQSSEFSSPQAGQSVLLPFFSGIIRSNSKPGDALAAAFAASRSIPAPRAAAIKSRKASSGVLQRTLESDETDPIASPACTGTDVSDKSLDTSGRSEFSHEIGSEHIGSECNIKDQFQAAQVQLNDTDNYGMEASTPDAGQDNMNTSDADDISVVDDFSIKSNLKEALSYTGTEVESPSRTEKNSIFHDSSGLDEIEDRLVQSLFGGEDNVISAENSEEAATKEVLSSPVCEFLSDEDLTKKDGSKHEYENIIPQSEGEVSSNGDETDSLSDAAIIIEEVVLQRGNMGDSTKPQKNYHSYLKPLELAEEDEKKQAFTAMHLEEGASAQPMRLDGVHRSSNVLGYFDVDDNNTITQTLSSQAFRHKHGSSQVLAVHLNYIAVGMSKGSILVMPSRYSPHHADNMDAKMLIFGSPGDRSHVPVTCLSFNQQGDMLFAGYGDGHYTVWDVQKASVLKVVTEHKAPVVHLLYLGQDSQVTRQFFTVLSGDTKGVVNLDRFAVYSLFKTISLSKSQELLNESNSTTLCAVPLISGESYGGATVASQEGGGPSLIEEGVVILGTHQSALVAKFSPTFKVYAKIPRPDGVREGSMPYAAWKSESMSTETSEKVSLLAIAWDRRVQVAKLVKSELKVCWRWTTDSSAVGLAWLDEQILVIFTATGQLCLFSKDGNLIHQRSFAMDGSCGEDLMSYHAYFSNVFGNPEKAHHNCVGVRGATLYILRPSQLVVSRLLSWKERIEVLHKAGDWMSALNMAMSLYDGQAHAVIDLPKNLDDVQKTLMPYLVQLLFSYVDEVFSYIAVTSGNQLGPSGQSNELKYDGNFVNPDIKEQYTLVGGVSVEFCLHIKRLDVLFDEIFPKYVAVNHKDTFLELLEPYILKDMLGSLPPEIMQALVEHYSTKGWLQRVEQCVLHMDMLSLDFNQVVRLCREHRLHGALIYLFNKGLDDFRTPLEELFLILRDSKRESATALGYKMLVYLKYCFQGLAFPPGRGTLPSTRVPSLKRELVQFLLEEASSPNSSTAMCLPYGGPNPNLLSLLELDTEATLDVLRYAFVEDENERYNPSWNPVNSKTETTEVDISTIEGANLVQKVVDVLAVILNLSYFQTGGSFNSKDERCTDIWPTSKDTENVLDFISFLIASEKAKVSKDTLSQIFEYLTLGNETYPNDSGLIVETFKRKQKQLTALIEVLPEEDWDAHYLLNLCERVQLHQVCGLIHAITHQYLSALDSFVKAVDEPILAFVFVDDMLRQLRGKESDAFRSAVISRIPDLLKLNREGTFFLIVSHLGEERDYILSQLRSNPESLFLYLKTLIEVHSTGTLNFTSLRQDNASDFPRGRKKKHMSSEAYLETLSDLPKLVQNYPIVITGQMTELYIELLCRYERKSVLRFLETSESYRVERCLHICQEYGVIDAAAFLLERVGDIGSALLLLISSLNEKFILLDTAVESERCDTAPEHFKAILSKKEVIDILEILRTCIGLCQRNSPRLDPDEAESLWFQLLDSFCEPLVDSHDHSIIRYKDEERAQEGEPACKIQWKVSKSHRNAHILRKLISAFIKEIVEGMIGYVCLPRIILKLLSDNETQEFGDFKPTILGMLGTYDFERRILDTAKSLIEDDTYSSLSLLKRGASHGFAPRSLLCCICNCPLTKDFSASGIQIFSCGHATHLQCEPQESEASFKGNSAGCPVCMPRKNSEKLRSKSILVENGLVKSISKSQQTNGMTGPYLHENDGFDNSYGLQSISRFDLLLNLQKSNQSVQIENIPQLRLAPPAVYHEKVKKRNVPSAGESSNGLAKAEKPSRSKHLRDEKRRTLSCDITRTVKQKLNSREGESMANTEPEGEDGSDFGGGQVARRKAEMVWACDEEGHDQFVGVRGSRSTLFAATDPQISEYCEMLKADDWPVCAYISHDCRPTNASEEAHNVETSYKVWEKTLELVGLPSDAVERLIEGEEIKCRYGNSQE</sequence>
<dbReference type="InterPro" id="IPR001680">
    <property type="entry name" value="WD40_rpt"/>
</dbReference>
<dbReference type="GO" id="GO:0006623">
    <property type="term" value="P:protein targeting to vacuole"/>
    <property type="evidence" value="ECO:0007669"/>
    <property type="project" value="InterPro"/>
</dbReference>
<feature type="compositionally biased region" description="Basic and acidic residues" evidence="7">
    <location>
        <begin position="1871"/>
        <end position="1889"/>
    </location>
</feature>
<dbReference type="Gene3D" id="2.130.10.10">
    <property type="entry name" value="YVTN repeat-like/Quinoprotein amine dehydrogenase"/>
    <property type="match status" value="1"/>
</dbReference>
<dbReference type="InterPro" id="IPR036322">
    <property type="entry name" value="WD40_repeat_dom_sf"/>
</dbReference>
<keyword evidence="5" id="KW-0853">WD repeat</keyword>
<keyword evidence="2" id="KW-0813">Transport</keyword>
<keyword evidence="4" id="KW-0863">Zinc-finger</keyword>
<feature type="compositionally biased region" description="Acidic residues" evidence="7">
    <location>
        <begin position="1"/>
        <end position="19"/>
    </location>
</feature>
<dbReference type="Pfam" id="PF23410">
    <property type="entry name" value="Beta-prop_VPS8"/>
    <property type="match status" value="1"/>
</dbReference>
<dbReference type="STRING" id="33114.A0A2G2X8F4"/>
<dbReference type="PROSITE" id="PS50089">
    <property type="entry name" value="ZF_RING_2"/>
    <property type="match status" value="1"/>
</dbReference>
<feature type="domain" description="RING-type" evidence="8">
    <location>
        <begin position="1717"/>
        <end position="1765"/>
    </location>
</feature>
<dbReference type="GO" id="GO:0034058">
    <property type="term" value="P:endosomal vesicle fusion"/>
    <property type="evidence" value="ECO:0007669"/>
    <property type="project" value="TreeGrafter"/>
</dbReference>
<feature type="region of interest" description="Disordered" evidence="7">
    <location>
        <begin position="1"/>
        <end position="20"/>
    </location>
</feature>
<accession>A0A2G2X8F4</accession>
<feature type="repeat" description="WD" evidence="5">
    <location>
        <begin position="509"/>
        <end position="543"/>
    </location>
</feature>
<evidence type="ECO:0000313" key="9">
    <source>
        <dbReference type="EMBL" id="PHT53621.1"/>
    </source>
</evidence>
<dbReference type="SUPFAM" id="SSF50978">
    <property type="entry name" value="WD40 repeat-like"/>
    <property type="match status" value="1"/>
</dbReference>
<dbReference type="PROSITE" id="PS50236">
    <property type="entry name" value="CHCR"/>
    <property type="match status" value="1"/>
</dbReference>
<dbReference type="InterPro" id="IPR000547">
    <property type="entry name" value="Clathrin_H-chain/VPS_repeat"/>
</dbReference>
<feature type="region of interest" description="Disordered" evidence="7">
    <location>
        <begin position="217"/>
        <end position="236"/>
    </location>
</feature>
<dbReference type="InterPro" id="IPR059070">
    <property type="entry name" value="TPR_VPS8_2"/>
</dbReference>
<feature type="region of interest" description="Disordered" evidence="7">
    <location>
        <begin position="152"/>
        <end position="189"/>
    </location>
</feature>
<feature type="region of interest" description="Disordered" evidence="7">
    <location>
        <begin position="1855"/>
        <end position="1925"/>
    </location>
</feature>
<dbReference type="Pfam" id="PF12816">
    <property type="entry name" value="TPR_Vps8"/>
    <property type="match status" value="1"/>
</dbReference>
<comment type="similarity">
    <text evidence="1">Belongs to the VPS8 family.</text>
</comment>
<dbReference type="PANTHER" id="PTHR12616:SF8">
    <property type="entry name" value="VACUOLAR PROTEIN SORTING-ASSOCIATED PROTEIN 8 HOMOLOG"/>
    <property type="match status" value="1"/>
</dbReference>
<evidence type="ECO:0000256" key="4">
    <source>
        <dbReference type="PROSITE-ProRule" id="PRU00175"/>
    </source>
</evidence>
<dbReference type="GO" id="GO:0030897">
    <property type="term" value="C:HOPS complex"/>
    <property type="evidence" value="ECO:0007669"/>
    <property type="project" value="TreeGrafter"/>
</dbReference>
<protein>
    <recommendedName>
        <fullName evidence="8">RING-type domain-containing protein</fullName>
    </recommendedName>
</protein>
<dbReference type="InterPro" id="IPR045111">
    <property type="entry name" value="Vps41/Vps8"/>
</dbReference>
<dbReference type="OrthoDB" id="289913at2759"/>
<feature type="region of interest" description="Disordered" evidence="7">
    <location>
        <begin position="32"/>
        <end position="68"/>
    </location>
</feature>
<evidence type="ECO:0000256" key="1">
    <source>
        <dbReference type="ARBA" id="ARBA00009422"/>
    </source>
</evidence>
<evidence type="ECO:0000256" key="2">
    <source>
        <dbReference type="ARBA" id="ARBA00022448"/>
    </source>
</evidence>
<evidence type="ECO:0000256" key="7">
    <source>
        <dbReference type="SAM" id="MobiDB-lite"/>
    </source>
</evidence>
<dbReference type="EMBL" id="MLFT02000003">
    <property type="protein sequence ID" value="PHT53621.1"/>
    <property type="molecule type" value="Genomic_DNA"/>
</dbReference>
<name>A0A2G2X8F4_CAPBA</name>
<dbReference type="GO" id="GO:0008270">
    <property type="term" value="F:zinc ion binding"/>
    <property type="evidence" value="ECO:0007669"/>
    <property type="project" value="UniProtKB-KW"/>
</dbReference>
<proteinExistence type="inferred from homology"/>
<evidence type="ECO:0000256" key="5">
    <source>
        <dbReference type="PROSITE-ProRule" id="PRU00221"/>
    </source>
</evidence>
<dbReference type="InterPro" id="IPR001841">
    <property type="entry name" value="Znf_RING"/>
</dbReference>
<dbReference type="Proteomes" id="UP000224567">
    <property type="component" value="Unassembled WGS sequence"/>
</dbReference>
<keyword evidence="4" id="KW-0479">Metal-binding</keyword>
<dbReference type="Pfam" id="PF25066">
    <property type="entry name" value="TPR_VPS8_2"/>
    <property type="match status" value="1"/>
</dbReference>
<keyword evidence="4" id="KW-0862">Zinc</keyword>
<dbReference type="InterPro" id="IPR025941">
    <property type="entry name" value="Vps8_central_dom"/>
</dbReference>
<keyword evidence="3" id="KW-0653">Protein transport</keyword>
<evidence type="ECO:0000313" key="10">
    <source>
        <dbReference type="Proteomes" id="UP000224567"/>
    </source>
</evidence>
<evidence type="ECO:0000256" key="3">
    <source>
        <dbReference type="ARBA" id="ARBA00022927"/>
    </source>
</evidence>
<reference evidence="10" key="2">
    <citation type="journal article" date="2017" name="J. Anim. Genet.">
        <title>Multiple reference genome sequences of hot pepper reveal the massive evolution of plant disease resistance genes by retroduplication.</title>
        <authorList>
            <person name="Kim S."/>
            <person name="Park J."/>
            <person name="Yeom S.-I."/>
            <person name="Kim Y.-M."/>
            <person name="Seo E."/>
            <person name="Kim K.-T."/>
            <person name="Kim M.-S."/>
            <person name="Lee J.M."/>
            <person name="Cheong K."/>
            <person name="Shin H.-S."/>
            <person name="Kim S.-B."/>
            <person name="Han K."/>
            <person name="Lee J."/>
            <person name="Park M."/>
            <person name="Lee H.-A."/>
            <person name="Lee H.-Y."/>
            <person name="Lee Y."/>
            <person name="Oh S."/>
            <person name="Lee J.H."/>
            <person name="Choi E."/>
            <person name="Choi E."/>
            <person name="Lee S.E."/>
            <person name="Jeon J."/>
            <person name="Kim H."/>
            <person name="Choi G."/>
            <person name="Song H."/>
            <person name="Lee J."/>
            <person name="Lee S.-C."/>
            <person name="Kwon J.-K."/>
            <person name="Lee H.-Y."/>
            <person name="Koo N."/>
            <person name="Hong Y."/>
            <person name="Kim R.W."/>
            <person name="Kang W.-H."/>
            <person name="Huh J.H."/>
            <person name="Kang B.-C."/>
            <person name="Yang T.-J."/>
            <person name="Lee Y.-H."/>
            <person name="Bennetzen J.L."/>
            <person name="Choi D."/>
        </authorList>
    </citation>
    <scope>NUCLEOTIDE SEQUENCE [LARGE SCALE GENOMIC DNA]</scope>
    <source>
        <strain evidence="10">cv. PBC81</strain>
    </source>
</reference>
<organism evidence="9 10">
    <name type="scientific">Capsicum baccatum</name>
    <name type="common">Peruvian pepper</name>
    <dbReference type="NCBI Taxonomy" id="33114"/>
    <lineage>
        <taxon>Eukaryota</taxon>
        <taxon>Viridiplantae</taxon>
        <taxon>Streptophyta</taxon>
        <taxon>Embryophyta</taxon>
        <taxon>Tracheophyta</taxon>
        <taxon>Spermatophyta</taxon>
        <taxon>Magnoliopsida</taxon>
        <taxon>eudicotyledons</taxon>
        <taxon>Gunneridae</taxon>
        <taxon>Pentapetalae</taxon>
        <taxon>asterids</taxon>
        <taxon>lamiids</taxon>
        <taxon>Solanales</taxon>
        <taxon>Solanaceae</taxon>
        <taxon>Solanoideae</taxon>
        <taxon>Capsiceae</taxon>
        <taxon>Capsicum</taxon>
    </lineage>
</organism>
<gene>
    <name evidence="9" type="ORF">CQW23_08083</name>
</gene>